<evidence type="ECO:0000313" key="1">
    <source>
        <dbReference type="EMBL" id="GAG01222.1"/>
    </source>
</evidence>
<gene>
    <name evidence="1" type="ORF">S01H1_43631</name>
</gene>
<protein>
    <submittedName>
        <fullName evidence="1">Uncharacterized protein</fullName>
    </submittedName>
</protein>
<dbReference type="AlphaFoldDB" id="X0UPM2"/>
<sequence>MEKCRDKEVTLLSEYLEDYPERYAQRIEDERLLMERTFEGRRESYGHDFNRMWASRTLEHAGLSIPPIDYDPWREHKPE</sequence>
<organism evidence="1">
    <name type="scientific">marine sediment metagenome</name>
    <dbReference type="NCBI Taxonomy" id="412755"/>
    <lineage>
        <taxon>unclassified sequences</taxon>
        <taxon>metagenomes</taxon>
        <taxon>ecological metagenomes</taxon>
    </lineage>
</organism>
<accession>X0UPM2</accession>
<proteinExistence type="predicted"/>
<dbReference type="EMBL" id="BARS01027800">
    <property type="protein sequence ID" value="GAG01222.1"/>
    <property type="molecule type" value="Genomic_DNA"/>
</dbReference>
<reference evidence="1" key="1">
    <citation type="journal article" date="2014" name="Front. Microbiol.">
        <title>High frequency of phylogenetically diverse reductive dehalogenase-homologous genes in deep subseafloor sedimentary metagenomes.</title>
        <authorList>
            <person name="Kawai M."/>
            <person name="Futagami T."/>
            <person name="Toyoda A."/>
            <person name="Takaki Y."/>
            <person name="Nishi S."/>
            <person name="Hori S."/>
            <person name="Arai W."/>
            <person name="Tsubouchi T."/>
            <person name="Morono Y."/>
            <person name="Uchiyama I."/>
            <person name="Ito T."/>
            <person name="Fujiyama A."/>
            <person name="Inagaki F."/>
            <person name="Takami H."/>
        </authorList>
    </citation>
    <scope>NUCLEOTIDE SEQUENCE</scope>
    <source>
        <strain evidence="1">Expedition CK06-06</strain>
    </source>
</reference>
<comment type="caution">
    <text evidence="1">The sequence shown here is derived from an EMBL/GenBank/DDBJ whole genome shotgun (WGS) entry which is preliminary data.</text>
</comment>
<name>X0UPM2_9ZZZZ</name>